<dbReference type="PANTHER" id="PTHR23416">
    <property type="entry name" value="SIALIC ACID SYNTHASE-RELATED"/>
    <property type="match status" value="1"/>
</dbReference>
<evidence type="ECO:0000313" key="4">
    <source>
        <dbReference type="Proteomes" id="UP000054010"/>
    </source>
</evidence>
<sequence>MSLMTDHSQPSYDRIRAKLSHIWYEETHAFQPRFLLLALLLRLIPRYSGMRLRTRLLRAFGLQIGHGTVILGTLHLHGAGRIQQRLRIGTHVTLNTNCFFDLNAPISIGDHVAIGHEVMILTSSHQIASALHRAGDVTTAGVKIEDGAWIGARCIILPGVTIGSGSVIAAGAVVSKDVAPNTLVGGVPAKHIRELDTD</sequence>
<dbReference type="HOGENOM" id="CLU_051638_7_2_0"/>
<comment type="similarity">
    <text evidence="1">Belongs to the transferase hexapeptide repeat family.</text>
</comment>
<evidence type="ECO:0000256" key="1">
    <source>
        <dbReference type="ARBA" id="ARBA00007274"/>
    </source>
</evidence>
<dbReference type="Pfam" id="PF00132">
    <property type="entry name" value="Hexapep"/>
    <property type="match status" value="1"/>
</dbReference>
<dbReference type="eggNOG" id="COG0110">
    <property type="taxonomic scope" value="Bacteria"/>
</dbReference>
<dbReference type="InterPro" id="IPR051159">
    <property type="entry name" value="Hexapeptide_acetyltransf"/>
</dbReference>
<dbReference type="GO" id="GO:0005829">
    <property type="term" value="C:cytosol"/>
    <property type="evidence" value="ECO:0007669"/>
    <property type="project" value="TreeGrafter"/>
</dbReference>
<dbReference type="Gene3D" id="2.160.10.10">
    <property type="entry name" value="Hexapeptide repeat proteins"/>
    <property type="match status" value="1"/>
</dbReference>
<dbReference type="STRING" id="765420.OSCT_0060"/>
<reference evidence="3 4" key="1">
    <citation type="journal article" date="2011" name="J. Bacteriol.">
        <title>Draft genome sequence of the anoxygenic filamentous phototrophic bacterium Oscillochloris trichoides subsp. DG-6.</title>
        <authorList>
            <person name="Kuznetsov B.B."/>
            <person name="Ivanovsky R.N."/>
            <person name="Keppen O.I."/>
            <person name="Sukhacheva M.V."/>
            <person name="Bumazhkin B.K."/>
            <person name="Patutina E.O."/>
            <person name="Beletsky A.V."/>
            <person name="Mardanov A.V."/>
            <person name="Baslerov R.V."/>
            <person name="Panteleeva A.N."/>
            <person name="Kolganova T.V."/>
            <person name="Ravin N.V."/>
            <person name="Skryabin K.G."/>
        </authorList>
    </citation>
    <scope>NUCLEOTIDE SEQUENCE [LARGE SCALE GENOMIC DNA]</scope>
    <source>
        <strain evidence="3 4">DG-6</strain>
    </source>
</reference>
<dbReference type="Proteomes" id="UP000054010">
    <property type="component" value="Unassembled WGS sequence"/>
</dbReference>
<gene>
    <name evidence="3" type="ORF">OSCT_0060</name>
</gene>
<organism evidence="3 4">
    <name type="scientific">Oscillochloris trichoides DG-6</name>
    <dbReference type="NCBI Taxonomy" id="765420"/>
    <lineage>
        <taxon>Bacteria</taxon>
        <taxon>Bacillati</taxon>
        <taxon>Chloroflexota</taxon>
        <taxon>Chloroflexia</taxon>
        <taxon>Chloroflexales</taxon>
        <taxon>Chloroflexineae</taxon>
        <taxon>Oscillochloridaceae</taxon>
        <taxon>Oscillochloris</taxon>
    </lineage>
</organism>
<evidence type="ECO:0000313" key="3">
    <source>
        <dbReference type="EMBL" id="EFO82137.1"/>
    </source>
</evidence>
<protein>
    <submittedName>
        <fullName evidence="3">Hexapaptide repeat-containing transferase</fullName>
    </submittedName>
</protein>
<dbReference type="PANTHER" id="PTHR23416:SF23">
    <property type="entry name" value="ACETYLTRANSFERASE C18B11.09C-RELATED"/>
    <property type="match status" value="1"/>
</dbReference>
<dbReference type="SUPFAM" id="SSF51161">
    <property type="entry name" value="Trimeric LpxA-like enzymes"/>
    <property type="match status" value="1"/>
</dbReference>
<comment type="caution">
    <text evidence="3">The sequence shown here is derived from an EMBL/GenBank/DDBJ whole genome shotgun (WGS) entry which is preliminary data.</text>
</comment>
<dbReference type="InterPro" id="IPR001451">
    <property type="entry name" value="Hexapep"/>
</dbReference>
<proteinExistence type="inferred from homology"/>
<evidence type="ECO:0000256" key="2">
    <source>
        <dbReference type="ARBA" id="ARBA00022679"/>
    </source>
</evidence>
<dbReference type="EMBL" id="ADVR01000001">
    <property type="protein sequence ID" value="EFO82137.1"/>
    <property type="molecule type" value="Genomic_DNA"/>
</dbReference>
<name>E1I9Q9_9CHLR</name>
<dbReference type="CDD" id="cd04647">
    <property type="entry name" value="LbH_MAT_like"/>
    <property type="match status" value="1"/>
</dbReference>
<keyword evidence="4" id="KW-1185">Reference proteome</keyword>
<accession>E1I9Q9</accession>
<dbReference type="InterPro" id="IPR011004">
    <property type="entry name" value="Trimer_LpxA-like_sf"/>
</dbReference>
<keyword evidence="2 3" id="KW-0808">Transferase</keyword>
<dbReference type="GO" id="GO:0008374">
    <property type="term" value="F:O-acyltransferase activity"/>
    <property type="evidence" value="ECO:0007669"/>
    <property type="project" value="TreeGrafter"/>
</dbReference>
<dbReference type="AlphaFoldDB" id="E1I9Q9"/>